<gene>
    <name evidence="3" type="ORF">SAMN04490239_0456</name>
</gene>
<feature type="transmembrane region" description="Helical" evidence="2">
    <location>
        <begin position="43"/>
        <end position="76"/>
    </location>
</feature>
<evidence type="ECO:0000256" key="2">
    <source>
        <dbReference type="SAM" id="Phobius"/>
    </source>
</evidence>
<evidence type="ECO:0000313" key="3">
    <source>
        <dbReference type="EMBL" id="SEB31867.1"/>
    </source>
</evidence>
<dbReference type="AlphaFoldDB" id="A0A1H4ICS6"/>
<dbReference type="EMBL" id="FNSV01000002">
    <property type="protein sequence ID" value="SEB31867.1"/>
    <property type="molecule type" value="Genomic_DNA"/>
</dbReference>
<organism evidence="3 4">
    <name type="scientific">Rhodococcus koreensis</name>
    <dbReference type="NCBI Taxonomy" id="99653"/>
    <lineage>
        <taxon>Bacteria</taxon>
        <taxon>Bacillati</taxon>
        <taxon>Actinomycetota</taxon>
        <taxon>Actinomycetes</taxon>
        <taxon>Mycobacteriales</taxon>
        <taxon>Nocardiaceae</taxon>
        <taxon>Rhodococcus</taxon>
    </lineage>
</organism>
<evidence type="ECO:0000256" key="1">
    <source>
        <dbReference type="SAM" id="MobiDB-lite"/>
    </source>
</evidence>
<keyword evidence="4" id="KW-1185">Reference proteome</keyword>
<evidence type="ECO:0000313" key="4">
    <source>
        <dbReference type="Proteomes" id="UP000183561"/>
    </source>
</evidence>
<accession>A0A1H4ICS6</accession>
<name>A0A1H4ICS6_9NOCA</name>
<reference evidence="4" key="1">
    <citation type="submission" date="2016-10" db="EMBL/GenBank/DDBJ databases">
        <authorList>
            <person name="Varghese N."/>
            <person name="Submissions S."/>
        </authorList>
    </citation>
    <scope>NUCLEOTIDE SEQUENCE [LARGE SCALE GENOMIC DNA]</scope>
    <source>
        <strain evidence="4">DSM 44498</strain>
    </source>
</reference>
<protein>
    <submittedName>
        <fullName evidence="3">Uncharacterized protein</fullName>
    </submittedName>
</protein>
<keyword evidence="2" id="KW-0472">Membrane</keyword>
<feature type="region of interest" description="Disordered" evidence="1">
    <location>
        <begin position="1"/>
        <end position="24"/>
    </location>
</feature>
<proteinExistence type="predicted"/>
<feature type="compositionally biased region" description="Basic and acidic residues" evidence="1">
    <location>
        <begin position="7"/>
        <end position="21"/>
    </location>
</feature>
<keyword evidence="2" id="KW-1133">Transmembrane helix</keyword>
<keyword evidence="2" id="KW-0812">Transmembrane</keyword>
<sequence>MRIGARMADRLPRQRTAEHGDPLTQASFLNGDSMPKTIIPVIATLWVILAVIGAWSTIAFAIAVLAAVVLGTYLLASAVTGPGNR</sequence>
<dbReference type="Proteomes" id="UP000183561">
    <property type="component" value="Unassembled WGS sequence"/>
</dbReference>